<dbReference type="AlphaFoldDB" id="A1ZZZ4"/>
<proteinExistence type="predicted"/>
<dbReference type="Proteomes" id="UP000004095">
    <property type="component" value="Unassembled WGS sequence"/>
</dbReference>
<dbReference type="OrthoDB" id="1248120at2"/>
<keyword evidence="2" id="KW-1185">Reference proteome</keyword>
<name>A1ZZZ4_MICM2</name>
<protein>
    <submittedName>
        <fullName evidence="1">Uncharacterized protein</fullName>
    </submittedName>
</protein>
<reference evidence="1 2" key="1">
    <citation type="submission" date="2007-01" db="EMBL/GenBank/DDBJ databases">
        <authorList>
            <person name="Haygood M."/>
            <person name="Podell S."/>
            <person name="Anderson C."/>
            <person name="Hopkinson B."/>
            <person name="Roe K."/>
            <person name="Barbeau K."/>
            <person name="Gaasterland T."/>
            <person name="Ferriera S."/>
            <person name="Johnson J."/>
            <person name="Kravitz S."/>
            <person name="Beeson K."/>
            <person name="Sutton G."/>
            <person name="Rogers Y.-H."/>
            <person name="Friedman R."/>
            <person name="Frazier M."/>
            <person name="Venter J.C."/>
        </authorList>
    </citation>
    <scope>NUCLEOTIDE SEQUENCE [LARGE SCALE GENOMIC DNA]</scope>
    <source>
        <strain evidence="1 2">ATCC 23134</strain>
    </source>
</reference>
<dbReference type="EMBL" id="AAWS01000086">
    <property type="protein sequence ID" value="EAY24036.1"/>
    <property type="molecule type" value="Genomic_DNA"/>
</dbReference>
<evidence type="ECO:0000313" key="1">
    <source>
        <dbReference type="EMBL" id="EAY24036.1"/>
    </source>
</evidence>
<gene>
    <name evidence="1" type="ORF">M23134_00928</name>
</gene>
<sequence length="185" mass="21798">MKTIDEVKVFLEEFIEKEYNLYIDQYKLVGSRDDYIDKVYDLFDEAVLFSAKHTFNGLTAWSDGDSVKERESYINDILRKRKIFAIEEYKNTKLDSSIKDEGFSNNVFVCYVSHNHESSNHRYFKRFFIAEADSNLKIIATERPSEDGWREVADYNSIKNIGEFVQAKKVQAPADEEDLWHYNSL</sequence>
<comment type="caution">
    <text evidence="1">The sequence shown here is derived from an EMBL/GenBank/DDBJ whole genome shotgun (WGS) entry which is preliminary data.</text>
</comment>
<dbReference type="RefSeq" id="WP_002705628.1">
    <property type="nucleotide sequence ID" value="NZ_AAWS01000086.1"/>
</dbReference>
<evidence type="ECO:0000313" key="2">
    <source>
        <dbReference type="Proteomes" id="UP000004095"/>
    </source>
</evidence>
<organism evidence="1 2">
    <name type="scientific">Microscilla marina ATCC 23134</name>
    <dbReference type="NCBI Taxonomy" id="313606"/>
    <lineage>
        <taxon>Bacteria</taxon>
        <taxon>Pseudomonadati</taxon>
        <taxon>Bacteroidota</taxon>
        <taxon>Cytophagia</taxon>
        <taxon>Cytophagales</taxon>
        <taxon>Microscillaceae</taxon>
        <taxon>Microscilla</taxon>
    </lineage>
</organism>
<accession>A1ZZZ4</accession>